<sequence>MKQPAEPLLLKTRDFVLILTEVALGLAYLHAARILDNDLKHDNVMVTTRNKHVTAKIIDFRCACHAEQPAQFKVPTGMSTHIAPEVAEGGAVTRLSDIYSYRRLVEDVEAVMRTGYPYLHQMSTAYIGPARTNKRPDLEAIIRLLDSAGVSILPSRNKYCGYSKVIVGNFADIGTYFGVAKCKELCN</sequence>
<dbReference type="InterPro" id="IPR052751">
    <property type="entry name" value="Plant_MAPKKK"/>
</dbReference>
<proteinExistence type="predicted"/>
<evidence type="ECO:0000259" key="1">
    <source>
        <dbReference type="PROSITE" id="PS50011"/>
    </source>
</evidence>
<protein>
    <recommendedName>
        <fullName evidence="1">Protein kinase domain-containing protein</fullName>
    </recommendedName>
</protein>
<dbReference type="PANTHER" id="PTHR48011">
    <property type="entry name" value="CCR4-NOT TRANSCRIPTIONAL COMPLEX SUBUNIT CAF120-RELATED"/>
    <property type="match status" value="1"/>
</dbReference>
<dbReference type="PANTHER" id="PTHR48011:SF4">
    <property type="entry name" value="MITOGEN-ACTIVATED PROTEIN KINASE KINASE KINASE 19"/>
    <property type="match status" value="1"/>
</dbReference>
<feature type="domain" description="Protein kinase" evidence="1">
    <location>
        <begin position="1"/>
        <end position="187"/>
    </location>
</feature>
<dbReference type="Pfam" id="PF00069">
    <property type="entry name" value="Pkinase"/>
    <property type="match status" value="1"/>
</dbReference>
<gene>
    <name evidence="2" type="ORF">BRAFLDRAFT_79925</name>
</gene>
<dbReference type="InterPro" id="IPR011009">
    <property type="entry name" value="Kinase-like_dom_sf"/>
</dbReference>
<dbReference type="EMBL" id="GG666563">
    <property type="protein sequence ID" value="EEN55004.1"/>
    <property type="molecule type" value="Genomic_DNA"/>
</dbReference>
<name>C3YY45_BRAFL</name>
<evidence type="ECO:0000313" key="2">
    <source>
        <dbReference type="EMBL" id="EEN55004.1"/>
    </source>
</evidence>
<organism>
    <name type="scientific">Branchiostoma floridae</name>
    <name type="common">Florida lancelet</name>
    <name type="synonym">Amphioxus</name>
    <dbReference type="NCBI Taxonomy" id="7739"/>
    <lineage>
        <taxon>Eukaryota</taxon>
        <taxon>Metazoa</taxon>
        <taxon>Chordata</taxon>
        <taxon>Cephalochordata</taxon>
        <taxon>Leptocardii</taxon>
        <taxon>Amphioxiformes</taxon>
        <taxon>Branchiostomatidae</taxon>
        <taxon>Branchiostoma</taxon>
    </lineage>
</organism>
<dbReference type="SUPFAM" id="SSF56112">
    <property type="entry name" value="Protein kinase-like (PK-like)"/>
    <property type="match status" value="1"/>
</dbReference>
<dbReference type="GO" id="GO:0004672">
    <property type="term" value="F:protein kinase activity"/>
    <property type="evidence" value="ECO:0007669"/>
    <property type="project" value="InterPro"/>
</dbReference>
<dbReference type="PROSITE" id="PS50011">
    <property type="entry name" value="PROTEIN_KINASE_DOM"/>
    <property type="match status" value="1"/>
</dbReference>
<dbReference type="GO" id="GO:0005524">
    <property type="term" value="F:ATP binding"/>
    <property type="evidence" value="ECO:0007669"/>
    <property type="project" value="InterPro"/>
</dbReference>
<dbReference type="InParanoid" id="C3YY45"/>
<accession>C3YY45</accession>
<dbReference type="AlphaFoldDB" id="C3YY45"/>
<reference evidence="2" key="1">
    <citation type="journal article" date="2008" name="Nature">
        <title>The amphioxus genome and the evolution of the chordate karyotype.</title>
        <authorList>
            <consortium name="US DOE Joint Genome Institute (JGI-PGF)"/>
            <person name="Putnam N.H."/>
            <person name="Butts T."/>
            <person name="Ferrier D.E.K."/>
            <person name="Furlong R.F."/>
            <person name="Hellsten U."/>
            <person name="Kawashima T."/>
            <person name="Robinson-Rechavi M."/>
            <person name="Shoguchi E."/>
            <person name="Terry A."/>
            <person name="Yu J.-K."/>
            <person name="Benito-Gutierrez E.L."/>
            <person name="Dubchak I."/>
            <person name="Garcia-Fernandez J."/>
            <person name="Gibson-Brown J.J."/>
            <person name="Grigoriev I.V."/>
            <person name="Horton A.C."/>
            <person name="de Jong P.J."/>
            <person name="Jurka J."/>
            <person name="Kapitonov V.V."/>
            <person name="Kohara Y."/>
            <person name="Kuroki Y."/>
            <person name="Lindquist E."/>
            <person name="Lucas S."/>
            <person name="Osoegawa K."/>
            <person name="Pennacchio L.A."/>
            <person name="Salamov A.A."/>
            <person name="Satou Y."/>
            <person name="Sauka-Spengler T."/>
            <person name="Schmutz J."/>
            <person name="Shin-I T."/>
            <person name="Toyoda A."/>
            <person name="Bronner-Fraser M."/>
            <person name="Fujiyama A."/>
            <person name="Holland L.Z."/>
            <person name="Holland P.W.H."/>
            <person name="Satoh N."/>
            <person name="Rokhsar D.S."/>
        </authorList>
    </citation>
    <scope>NUCLEOTIDE SEQUENCE [LARGE SCALE GENOMIC DNA]</scope>
    <source>
        <strain evidence="2">S238N-H82</strain>
        <tissue evidence="2">Testes</tissue>
    </source>
</reference>
<dbReference type="InterPro" id="IPR000719">
    <property type="entry name" value="Prot_kinase_dom"/>
</dbReference>
<dbReference type="Gene3D" id="1.10.510.10">
    <property type="entry name" value="Transferase(Phosphotransferase) domain 1"/>
    <property type="match status" value="1"/>
</dbReference>